<dbReference type="InterPro" id="IPR038157">
    <property type="entry name" value="FeoA_core_dom"/>
</dbReference>
<reference evidence="3 4" key="1">
    <citation type="submission" date="2020-04" db="EMBL/GenBank/DDBJ databases">
        <title>Flammeovirga sp. SR4, a novel species isolated from seawater.</title>
        <authorList>
            <person name="Wang X."/>
        </authorList>
    </citation>
    <scope>NUCLEOTIDE SEQUENCE [LARGE SCALE GENOMIC DNA]</scope>
    <source>
        <strain evidence="3 4">ATCC 23126</strain>
    </source>
</reference>
<dbReference type="SUPFAM" id="SSF50037">
    <property type="entry name" value="C-terminal domain of transcriptional repressors"/>
    <property type="match status" value="1"/>
</dbReference>
<dbReference type="InterPro" id="IPR008988">
    <property type="entry name" value="Transcriptional_repressor_C"/>
</dbReference>
<protein>
    <submittedName>
        <fullName evidence="3">Ferrous iron transport protein A</fullName>
    </submittedName>
</protein>
<dbReference type="Gene3D" id="2.30.30.90">
    <property type="match status" value="1"/>
</dbReference>
<keyword evidence="1" id="KW-0408">Iron</keyword>
<gene>
    <name evidence="3" type="ORF">HHU12_25625</name>
</gene>
<name>A0A7X9RZ41_9BACT</name>
<organism evidence="3 4">
    <name type="scientific">Flammeovirga aprica JL-4</name>
    <dbReference type="NCBI Taxonomy" id="694437"/>
    <lineage>
        <taxon>Bacteria</taxon>
        <taxon>Pseudomonadati</taxon>
        <taxon>Bacteroidota</taxon>
        <taxon>Cytophagia</taxon>
        <taxon>Cytophagales</taxon>
        <taxon>Flammeovirgaceae</taxon>
        <taxon>Flammeovirga</taxon>
    </lineage>
</organism>
<comment type="caution">
    <text evidence="3">The sequence shown here is derived from an EMBL/GenBank/DDBJ whole genome shotgun (WGS) entry which is preliminary data.</text>
</comment>
<evidence type="ECO:0000256" key="1">
    <source>
        <dbReference type="ARBA" id="ARBA00023004"/>
    </source>
</evidence>
<sequence length="82" mass="8927">MGITNNLVSIDRLPLGKIGIITEFKDKVIGSRLIELGLYPGKPVSVIRKAPFKGALYLKSDNQSFAIGHQEAKTVLTTTSEK</sequence>
<dbReference type="RefSeq" id="WP_169659586.1">
    <property type="nucleotide sequence ID" value="NZ_JABANE010000095.1"/>
</dbReference>
<evidence type="ECO:0000313" key="3">
    <source>
        <dbReference type="EMBL" id="NME71371.1"/>
    </source>
</evidence>
<proteinExistence type="predicted"/>
<accession>A0A7X9RZ41</accession>
<dbReference type="GO" id="GO:0046914">
    <property type="term" value="F:transition metal ion binding"/>
    <property type="evidence" value="ECO:0007669"/>
    <property type="project" value="InterPro"/>
</dbReference>
<evidence type="ECO:0000313" key="4">
    <source>
        <dbReference type="Proteomes" id="UP000576082"/>
    </source>
</evidence>
<dbReference type="EMBL" id="JABANE010000095">
    <property type="protein sequence ID" value="NME71371.1"/>
    <property type="molecule type" value="Genomic_DNA"/>
</dbReference>
<evidence type="ECO:0000259" key="2">
    <source>
        <dbReference type="SMART" id="SM00899"/>
    </source>
</evidence>
<dbReference type="SMART" id="SM00899">
    <property type="entry name" value="FeoA"/>
    <property type="match status" value="1"/>
</dbReference>
<keyword evidence="4" id="KW-1185">Reference proteome</keyword>
<dbReference type="Pfam" id="PF04023">
    <property type="entry name" value="FeoA"/>
    <property type="match status" value="1"/>
</dbReference>
<dbReference type="InterPro" id="IPR007167">
    <property type="entry name" value="Fe-transptr_FeoA-like"/>
</dbReference>
<feature type="domain" description="Ferrous iron transporter FeoA-like" evidence="2">
    <location>
        <begin position="8"/>
        <end position="79"/>
    </location>
</feature>
<dbReference type="Proteomes" id="UP000576082">
    <property type="component" value="Unassembled WGS sequence"/>
</dbReference>
<dbReference type="AlphaFoldDB" id="A0A7X9RZ41"/>